<dbReference type="SUPFAM" id="SSF69786">
    <property type="entry name" value="YggU-like"/>
    <property type="match status" value="1"/>
</dbReference>
<gene>
    <name evidence="2" type="ORF">A2Y62_15020</name>
</gene>
<comment type="similarity">
    <text evidence="1">Belongs to the UPF0235 family.</text>
</comment>
<evidence type="ECO:0000256" key="1">
    <source>
        <dbReference type="ARBA" id="ARBA00010364"/>
    </source>
</evidence>
<organism evidence="2 3">
    <name type="scientific">Candidatus Fischerbacteria bacterium RBG_13_37_8</name>
    <dbReference type="NCBI Taxonomy" id="1817863"/>
    <lineage>
        <taxon>Bacteria</taxon>
        <taxon>Candidatus Fischeribacteriota</taxon>
    </lineage>
</organism>
<evidence type="ECO:0000313" key="3">
    <source>
        <dbReference type="Proteomes" id="UP000178943"/>
    </source>
</evidence>
<dbReference type="InterPro" id="IPR036591">
    <property type="entry name" value="YggU-like_sf"/>
</dbReference>
<sequence length="73" mass="8288">MIEVNVVPKSQKTEIIQMNNTTFKIKLTAPPEKEKANNQCIALLAEFFNIKKNAITIVSGHHSKKKKIAIKRK</sequence>
<evidence type="ECO:0000313" key="2">
    <source>
        <dbReference type="EMBL" id="OGF58406.1"/>
    </source>
</evidence>
<dbReference type="NCBIfam" id="TIGR00251">
    <property type="entry name" value="DUF167 family protein"/>
    <property type="match status" value="1"/>
</dbReference>
<accession>A0A1F5V4R3</accession>
<dbReference type="PANTHER" id="PTHR13420:SF7">
    <property type="entry name" value="UPF0235 PROTEIN C15ORF40"/>
    <property type="match status" value="1"/>
</dbReference>
<protein>
    <submittedName>
        <fullName evidence="2">Uncharacterized protein</fullName>
    </submittedName>
</protein>
<comment type="caution">
    <text evidence="2">The sequence shown here is derived from an EMBL/GenBank/DDBJ whole genome shotgun (WGS) entry which is preliminary data.</text>
</comment>
<dbReference type="SMART" id="SM01152">
    <property type="entry name" value="DUF167"/>
    <property type="match status" value="1"/>
</dbReference>
<name>A0A1F5V4R3_9BACT</name>
<proteinExistence type="inferred from homology"/>
<dbReference type="InterPro" id="IPR003746">
    <property type="entry name" value="DUF167"/>
</dbReference>
<dbReference type="Gene3D" id="3.30.1200.10">
    <property type="entry name" value="YggU-like"/>
    <property type="match status" value="1"/>
</dbReference>
<dbReference type="AlphaFoldDB" id="A0A1F5V4R3"/>
<dbReference type="Pfam" id="PF02594">
    <property type="entry name" value="DUF167"/>
    <property type="match status" value="1"/>
</dbReference>
<reference evidence="2 3" key="1">
    <citation type="journal article" date="2016" name="Nat. Commun.">
        <title>Thousands of microbial genomes shed light on interconnected biogeochemical processes in an aquifer system.</title>
        <authorList>
            <person name="Anantharaman K."/>
            <person name="Brown C.T."/>
            <person name="Hug L.A."/>
            <person name="Sharon I."/>
            <person name="Castelle C.J."/>
            <person name="Probst A.J."/>
            <person name="Thomas B.C."/>
            <person name="Singh A."/>
            <person name="Wilkins M.J."/>
            <person name="Karaoz U."/>
            <person name="Brodie E.L."/>
            <person name="Williams K.H."/>
            <person name="Hubbard S.S."/>
            <person name="Banfield J.F."/>
        </authorList>
    </citation>
    <scope>NUCLEOTIDE SEQUENCE [LARGE SCALE GENOMIC DNA]</scope>
</reference>
<dbReference type="GO" id="GO:0005737">
    <property type="term" value="C:cytoplasm"/>
    <property type="evidence" value="ECO:0007669"/>
    <property type="project" value="TreeGrafter"/>
</dbReference>
<dbReference type="EMBL" id="MFGW01000250">
    <property type="protein sequence ID" value="OGF58406.1"/>
    <property type="molecule type" value="Genomic_DNA"/>
</dbReference>
<dbReference type="PANTHER" id="PTHR13420">
    <property type="entry name" value="UPF0235 PROTEIN C15ORF40"/>
    <property type="match status" value="1"/>
</dbReference>
<dbReference type="Proteomes" id="UP000178943">
    <property type="component" value="Unassembled WGS sequence"/>
</dbReference>